<dbReference type="InterPro" id="IPR017896">
    <property type="entry name" value="4Fe4S_Fe-S-bd"/>
</dbReference>
<evidence type="ECO:0000256" key="5">
    <source>
        <dbReference type="ARBA" id="ARBA00023004"/>
    </source>
</evidence>
<evidence type="ECO:0000256" key="6">
    <source>
        <dbReference type="ARBA" id="ARBA00023014"/>
    </source>
</evidence>
<keyword evidence="7" id="KW-0812">Transmembrane</keyword>
<gene>
    <name evidence="9" type="ORF">I0Q91_05065</name>
</gene>
<feature type="transmembrane region" description="Helical" evidence="7">
    <location>
        <begin position="105"/>
        <end position="124"/>
    </location>
</feature>
<keyword evidence="1" id="KW-0813">Transport</keyword>
<proteinExistence type="predicted"/>
<feature type="domain" description="4Fe-4S ferredoxin-type" evidence="8">
    <location>
        <begin position="148"/>
        <end position="177"/>
    </location>
</feature>
<keyword evidence="2" id="KW-0004">4Fe-4S</keyword>
<dbReference type="EMBL" id="JADPIE010000002">
    <property type="protein sequence ID" value="MBF8436438.1"/>
    <property type="molecule type" value="Genomic_DNA"/>
</dbReference>
<dbReference type="InterPro" id="IPR051684">
    <property type="entry name" value="Electron_Trans/Redox"/>
</dbReference>
<evidence type="ECO:0000256" key="1">
    <source>
        <dbReference type="ARBA" id="ARBA00022448"/>
    </source>
</evidence>
<dbReference type="GO" id="GO:0051539">
    <property type="term" value="F:4 iron, 4 sulfur cluster binding"/>
    <property type="evidence" value="ECO:0007669"/>
    <property type="project" value="UniProtKB-KW"/>
</dbReference>
<dbReference type="AlphaFoldDB" id="A0A931F8D8"/>
<evidence type="ECO:0000259" key="8">
    <source>
        <dbReference type="PROSITE" id="PS51379"/>
    </source>
</evidence>
<dbReference type="PANTHER" id="PTHR30176:SF3">
    <property type="entry name" value="FERREDOXIN-TYPE PROTEIN NAPH"/>
    <property type="match status" value="1"/>
</dbReference>
<dbReference type="Proteomes" id="UP000621436">
    <property type="component" value="Unassembled WGS sequence"/>
</dbReference>
<dbReference type="Pfam" id="PF13237">
    <property type="entry name" value="Fer4_10"/>
    <property type="match status" value="1"/>
</dbReference>
<reference evidence="9" key="1">
    <citation type="submission" date="2020-11" db="EMBL/GenBank/DDBJ databases">
        <title>Halonatronomonas betainensis gen. nov., sp. nov. a novel haloalkaliphilic representative of the family Halanaerobiacae capable of betaine degradation.</title>
        <authorList>
            <person name="Boltyanskaya Y."/>
            <person name="Kevbrin V."/>
            <person name="Detkova E."/>
            <person name="Grouzdev D.S."/>
            <person name="Koziaeva V."/>
            <person name="Zhilina T."/>
        </authorList>
    </citation>
    <scope>NUCLEOTIDE SEQUENCE</scope>
    <source>
        <strain evidence="9">Z-7014</strain>
    </source>
</reference>
<keyword evidence="3" id="KW-0479">Metal-binding</keyword>
<dbReference type="PANTHER" id="PTHR30176">
    <property type="entry name" value="FERREDOXIN-TYPE PROTEIN NAPH"/>
    <property type="match status" value="1"/>
</dbReference>
<dbReference type="SUPFAM" id="SSF54862">
    <property type="entry name" value="4Fe-4S ferredoxins"/>
    <property type="match status" value="1"/>
</dbReference>
<dbReference type="PROSITE" id="PS00198">
    <property type="entry name" value="4FE4S_FER_1"/>
    <property type="match status" value="2"/>
</dbReference>
<dbReference type="GO" id="GO:0005886">
    <property type="term" value="C:plasma membrane"/>
    <property type="evidence" value="ECO:0007669"/>
    <property type="project" value="TreeGrafter"/>
</dbReference>
<dbReference type="RefSeq" id="WP_270453325.1">
    <property type="nucleotide sequence ID" value="NZ_JADPIE010000002.1"/>
</dbReference>
<dbReference type="GO" id="GO:0046872">
    <property type="term" value="F:metal ion binding"/>
    <property type="evidence" value="ECO:0007669"/>
    <property type="project" value="UniProtKB-KW"/>
</dbReference>
<feature type="domain" description="4Fe-4S ferredoxin-type" evidence="8">
    <location>
        <begin position="179"/>
        <end position="207"/>
    </location>
</feature>
<accession>A0A931F8D8</accession>
<keyword evidence="5" id="KW-0408">Iron</keyword>
<name>A0A931F8D8_9FIRM</name>
<keyword evidence="10" id="KW-1185">Reference proteome</keyword>
<evidence type="ECO:0000256" key="2">
    <source>
        <dbReference type="ARBA" id="ARBA00022485"/>
    </source>
</evidence>
<feature type="transmembrane region" description="Helical" evidence="7">
    <location>
        <begin position="12"/>
        <end position="32"/>
    </location>
</feature>
<feature type="transmembrane region" description="Helical" evidence="7">
    <location>
        <begin position="80"/>
        <end position="99"/>
    </location>
</feature>
<keyword evidence="7" id="KW-0472">Membrane</keyword>
<protein>
    <submittedName>
        <fullName evidence="9">4Fe-4S binding protein</fullName>
    </submittedName>
</protein>
<keyword evidence="7" id="KW-1133">Transmembrane helix</keyword>
<evidence type="ECO:0000256" key="7">
    <source>
        <dbReference type="SAM" id="Phobius"/>
    </source>
</evidence>
<dbReference type="PROSITE" id="PS51379">
    <property type="entry name" value="4FE4S_FER_2"/>
    <property type="match status" value="2"/>
</dbReference>
<comment type="caution">
    <text evidence="9">The sequence shown here is derived from an EMBL/GenBank/DDBJ whole genome shotgun (WGS) entry which is preliminary data.</text>
</comment>
<evidence type="ECO:0000256" key="3">
    <source>
        <dbReference type="ARBA" id="ARBA00022723"/>
    </source>
</evidence>
<dbReference type="Gene3D" id="3.30.70.20">
    <property type="match status" value="1"/>
</dbReference>
<keyword evidence="6" id="KW-0411">Iron-sulfur</keyword>
<keyword evidence="4" id="KW-0249">Electron transport</keyword>
<dbReference type="Pfam" id="PF12801">
    <property type="entry name" value="Fer4_5"/>
    <property type="match status" value="2"/>
</dbReference>
<evidence type="ECO:0000313" key="9">
    <source>
        <dbReference type="EMBL" id="MBF8436438.1"/>
    </source>
</evidence>
<evidence type="ECO:0000313" key="10">
    <source>
        <dbReference type="Proteomes" id="UP000621436"/>
    </source>
</evidence>
<dbReference type="InterPro" id="IPR017900">
    <property type="entry name" value="4Fe4S_Fe_S_CS"/>
</dbReference>
<organism evidence="9 10">
    <name type="scientific">Halonatronomonas betaini</name>
    <dbReference type="NCBI Taxonomy" id="2778430"/>
    <lineage>
        <taxon>Bacteria</taxon>
        <taxon>Bacillati</taxon>
        <taxon>Bacillota</taxon>
        <taxon>Clostridia</taxon>
        <taxon>Halanaerobiales</taxon>
        <taxon>Halarsenatibacteraceae</taxon>
        <taxon>Halonatronomonas</taxon>
    </lineage>
</organism>
<evidence type="ECO:0000256" key="4">
    <source>
        <dbReference type="ARBA" id="ARBA00022982"/>
    </source>
</evidence>
<sequence>MSNSKKRTISQILFIGLFFFLLFRGNLQIWVAFWALGIVVSLIFDRVYCGWACPMGTLLRFQSWIYDKFNLTREKVSSRLILNSFRVILILGFLAGMIAVRRFGYRLNIILILVVGALVISLFFEESFWHRICPHGTVLSISNKFSKYRMEISEDDCTDCGLCEQACPNNTIYQVGDSKVREIDSKECLVCFECQKACPADAISYQS</sequence>